<evidence type="ECO:0000313" key="3">
    <source>
        <dbReference type="EnsemblPlants" id="KEH26379"/>
    </source>
</evidence>
<dbReference type="PANTHER" id="PTHR34427">
    <property type="entry name" value="DUF4283 DOMAIN PROTEIN"/>
    <property type="match status" value="1"/>
</dbReference>
<dbReference type="AlphaFoldDB" id="A0A072U9A7"/>
<evidence type="ECO:0000313" key="4">
    <source>
        <dbReference type="Proteomes" id="UP000002051"/>
    </source>
</evidence>
<feature type="region of interest" description="Disordered" evidence="1">
    <location>
        <begin position="1"/>
        <end position="30"/>
    </location>
</feature>
<feature type="compositionally biased region" description="Basic and acidic residues" evidence="1">
    <location>
        <begin position="53"/>
        <end position="71"/>
    </location>
</feature>
<name>A0A072U9A7_MEDTR</name>
<reference evidence="2 4" key="1">
    <citation type="journal article" date="2011" name="Nature">
        <title>The Medicago genome provides insight into the evolution of rhizobial symbioses.</title>
        <authorList>
            <person name="Young N.D."/>
            <person name="Debelle F."/>
            <person name="Oldroyd G.E."/>
            <person name="Geurts R."/>
            <person name="Cannon S.B."/>
            <person name="Udvardi M.K."/>
            <person name="Benedito V.A."/>
            <person name="Mayer K.F."/>
            <person name="Gouzy J."/>
            <person name="Schoof H."/>
            <person name="Van de Peer Y."/>
            <person name="Proost S."/>
            <person name="Cook D.R."/>
            <person name="Meyers B.C."/>
            <person name="Spannagl M."/>
            <person name="Cheung F."/>
            <person name="De Mita S."/>
            <person name="Krishnakumar V."/>
            <person name="Gundlach H."/>
            <person name="Zhou S."/>
            <person name="Mudge J."/>
            <person name="Bharti A.K."/>
            <person name="Murray J.D."/>
            <person name="Naoumkina M.A."/>
            <person name="Rosen B."/>
            <person name="Silverstein K.A."/>
            <person name="Tang H."/>
            <person name="Rombauts S."/>
            <person name="Zhao P.X."/>
            <person name="Zhou P."/>
            <person name="Barbe V."/>
            <person name="Bardou P."/>
            <person name="Bechner M."/>
            <person name="Bellec A."/>
            <person name="Berger A."/>
            <person name="Berges H."/>
            <person name="Bidwell S."/>
            <person name="Bisseling T."/>
            <person name="Choisne N."/>
            <person name="Couloux A."/>
            <person name="Denny R."/>
            <person name="Deshpande S."/>
            <person name="Dai X."/>
            <person name="Doyle J.J."/>
            <person name="Dudez A.M."/>
            <person name="Farmer A.D."/>
            <person name="Fouteau S."/>
            <person name="Franken C."/>
            <person name="Gibelin C."/>
            <person name="Gish J."/>
            <person name="Goldstein S."/>
            <person name="Gonzalez A.J."/>
            <person name="Green P.J."/>
            <person name="Hallab A."/>
            <person name="Hartog M."/>
            <person name="Hua A."/>
            <person name="Humphray S.J."/>
            <person name="Jeong D.H."/>
            <person name="Jing Y."/>
            <person name="Jocker A."/>
            <person name="Kenton S.M."/>
            <person name="Kim D.J."/>
            <person name="Klee K."/>
            <person name="Lai H."/>
            <person name="Lang C."/>
            <person name="Lin S."/>
            <person name="Macmil S.L."/>
            <person name="Magdelenat G."/>
            <person name="Matthews L."/>
            <person name="McCorrison J."/>
            <person name="Monaghan E.L."/>
            <person name="Mun J.H."/>
            <person name="Najar F.Z."/>
            <person name="Nicholson C."/>
            <person name="Noirot C."/>
            <person name="O'Bleness M."/>
            <person name="Paule C.R."/>
            <person name="Poulain J."/>
            <person name="Prion F."/>
            <person name="Qin B."/>
            <person name="Qu C."/>
            <person name="Retzel E.F."/>
            <person name="Riddle C."/>
            <person name="Sallet E."/>
            <person name="Samain S."/>
            <person name="Samson N."/>
            <person name="Sanders I."/>
            <person name="Saurat O."/>
            <person name="Scarpelli C."/>
            <person name="Schiex T."/>
            <person name="Segurens B."/>
            <person name="Severin A.J."/>
            <person name="Sherrier D.J."/>
            <person name="Shi R."/>
            <person name="Sims S."/>
            <person name="Singer S.R."/>
            <person name="Sinharoy S."/>
            <person name="Sterck L."/>
            <person name="Viollet A."/>
            <person name="Wang B.B."/>
            <person name="Wang K."/>
            <person name="Wang M."/>
            <person name="Wang X."/>
            <person name="Warfsmann J."/>
            <person name="Weissenbach J."/>
            <person name="White D.D."/>
            <person name="White J.D."/>
            <person name="Wiley G.B."/>
            <person name="Wincker P."/>
            <person name="Xing Y."/>
            <person name="Yang L."/>
            <person name="Yao Z."/>
            <person name="Ying F."/>
            <person name="Zhai J."/>
            <person name="Zhou L."/>
            <person name="Zuber A."/>
            <person name="Denarie J."/>
            <person name="Dixon R.A."/>
            <person name="May G.D."/>
            <person name="Schwartz D.C."/>
            <person name="Rogers J."/>
            <person name="Quetier F."/>
            <person name="Town C.D."/>
            <person name="Roe B.A."/>
        </authorList>
    </citation>
    <scope>NUCLEOTIDE SEQUENCE [LARGE SCALE GENOMIC DNA]</scope>
    <source>
        <strain evidence="2">A17</strain>
        <strain evidence="3 4">cv. Jemalong A17</strain>
    </source>
</reference>
<dbReference type="HOGENOM" id="CLU_1016951_0_0_1"/>
<reference evidence="3" key="3">
    <citation type="submission" date="2015-04" db="UniProtKB">
        <authorList>
            <consortium name="EnsemblPlants"/>
        </authorList>
    </citation>
    <scope>IDENTIFICATION</scope>
    <source>
        <strain evidence="3">cv. Jemalong A17</strain>
    </source>
</reference>
<protein>
    <submittedName>
        <fullName evidence="2">DUF4283 domain protein</fullName>
    </submittedName>
</protein>
<proteinExistence type="predicted"/>
<dbReference type="Proteomes" id="UP000002051">
    <property type="component" value="Chromosome 6"/>
</dbReference>
<keyword evidence="4" id="KW-1185">Reference proteome</keyword>
<gene>
    <name evidence="2" type="ordered locus">MTR_6g053340</name>
</gene>
<organism evidence="2 4">
    <name type="scientific">Medicago truncatula</name>
    <name type="common">Barrel medic</name>
    <name type="synonym">Medicago tribuloides</name>
    <dbReference type="NCBI Taxonomy" id="3880"/>
    <lineage>
        <taxon>Eukaryota</taxon>
        <taxon>Viridiplantae</taxon>
        <taxon>Streptophyta</taxon>
        <taxon>Embryophyta</taxon>
        <taxon>Tracheophyta</taxon>
        <taxon>Spermatophyta</taxon>
        <taxon>Magnoliopsida</taxon>
        <taxon>eudicotyledons</taxon>
        <taxon>Gunneridae</taxon>
        <taxon>Pentapetalae</taxon>
        <taxon>rosids</taxon>
        <taxon>fabids</taxon>
        <taxon>Fabales</taxon>
        <taxon>Fabaceae</taxon>
        <taxon>Papilionoideae</taxon>
        <taxon>50 kb inversion clade</taxon>
        <taxon>NPAAA clade</taxon>
        <taxon>Hologalegina</taxon>
        <taxon>IRL clade</taxon>
        <taxon>Trifolieae</taxon>
        <taxon>Medicago</taxon>
    </lineage>
</organism>
<feature type="compositionally biased region" description="Basic and acidic residues" evidence="1">
    <location>
        <begin position="7"/>
        <end position="17"/>
    </location>
</feature>
<dbReference type="EnsemblPlants" id="KEH26379">
    <property type="protein sequence ID" value="KEH26379"/>
    <property type="gene ID" value="MTR_6g053340"/>
</dbReference>
<evidence type="ECO:0000256" key="1">
    <source>
        <dbReference type="SAM" id="MobiDB-lite"/>
    </source>
</evidence>
<sequence>MAAGRQDISRDSERLDDTDAIPSTGGTGKCVSTHARLVSKSVGCKDVGVVRRKEVESGTGEGEKNVRKREGAATVQTRLLKEGAGGMAVPKNKEVVVLTIADDGKVIKSVDLDEDLEQPENFVLTGSEGNLINKGVIEYQFAEEDRDWAGSVFNDAADFFGLFLTDVHKWTSKEVWYERGAWVRIYGTPVHAWNINFFKLCVSKCGRFVREDECTLERGRIDFARILISTYSLEVLNKMMVLMVDGCNYNIKLVEECGCNLGEYTFLIEEVVEH</sequence>
<accession>A0A072U9A7</accession>
<feature type="region of interest" description="Disordered" evidence="1">
    <location>
        <begin position="53"/>
        <end position="72"/>
    </location>
</feature>
<evidence type="ECO:0000313" key="2">
    <source>
        <dbReference type="EMBL" id="KEH26379.1"/>
    </source>
</evidence>
<reference evidence="2 4" key="2">
    <citation type="journal article" date="2014" name="BMC Genomics">
        <title>An improved genome release (version Mt4.0) for the model legume Medicago truncatula.</title>
        <authorList>
            <person name="Tang H."/>
            <person name="Krishnakumar V."/>
            <person name="Bidwell S."/>
            <person name="Rosen B."/>
            <person name="Chan A."/>
            <person name="Zhou S."/>
            <person name="Gentzbittel L."/>
            <person name="Childs K.L."/>
            <person name="Yandell M."/>
            <person name="Gundlach H."/>
            <person name="Mayer K.F."/>
            <person name="Schwartz D.C."/>
            <person name="Town C.D."/>
        </authorList>
    </citation>
    <scope>GENOME REANNOTATION</scope>
    <source>
        <strain evidence="2">A17</strain>
        <strain evidence="3 4">cv. Jemalong A17</strain>
    </source>
</reference>
<dbReference type="EMBL" id="CM001222">
    <property type="protein sequence ID" value="KEH26379.1"/>
    <property type="molecule type" value="Genomic_DNA"/>
</dbReference>
<dbReference type="PANTHER" id="PTHR34427:SF5">
    <property type="entry name" value="DUF4283 DOMAIN-CONTAINING PROTEIN"/>
    <property type="match status" value="1"/>
</dbReference>